<dbReference type="InterPro" id="IPR004839">
    <property type="entry name" value="Aminotransferase_I/II_large"/>
</dbReference>
<dbReference type="EC" id="2.6.1.-" evidence="6"/>
<keyword evidence="3 6" id="KW-0032">Aminotransferase</keyword>
<dbReference type="PANTHER" id="PTHR46383:SF1">
    <property type="entry name" value="ASPARTATE AMINOTRANSFERASE"/>
    <property type="match status" value="1"/>
</dbReference>
<comment type="similarity">
    <text evidence="2 6">Belongs to the class-I pyridoxal-phosphate-dependent aminotransferase family.</text>
</comment>
<evidence type="ECO:0000256" key="3">
    <source>
        <dbReference type="ARBA" id="ARBA00022576"/>
    </source>
</evidence>
<dbReference type="CDD" id="cd00609">
    <property type="entry name" value="AAT_like"/>
    <property type="match status" value="1"/>
</dbReference>
<dbReference type="InterPro" id="IPR015422">
    <property type="entry name" value="PyrdxlP-dep_Trfase_small"/>
</dbReference>
<protein>
    <recommendedName>
        <fullName evidence="6">Aminotransferase</fullName>
        <ecNumber evidence="6">2.6.1.-</ecNumber>
    </recommendedName>
</protein>
<dbReference type="AlphaFoldDB" id="A0A9D1T1C9"/>
<comment type="cofactor">
    <cofactor evidence="1 6">
        <name>pyridoxal 5'-phosphate</name>
        <dbReference type="ChEBI" id="CHEBI:597326"/>
    </cofactor>
</comment>
<dbReference type="InterPro" id="IPR050596">
    <property type="entry name" value="AspAT/PAT-like"/>
</dbReference>
<dbReference type="Proteomes" id="UP000886812">
    <property type="component" value="Unassembled WGS sequence"/>
</dbReference>
<reference evidence="8" key="2">
    <citation type="journal article" date="2021" name="PeerJ">
        <title>Extensive microbial diversity within the chicken gut microbiome revealed by metagenomics and culture.</title>
        <authorList>
            <person name="Gilroy R."/>
            <person name="Ravi A."/>
            <person name="Getino M."/>
            <person name="Pursley I."/>
            <person name="Horton D.L."/>
            <person name="Alikhan N.F."/>
            <person name="Baker D."/>
            <person name="Gharbi K."/>
            <person name="Hall N."/>
            <person name="Watson M."/>
            <person name="Adriaenssens E.M."/>
            <person name="Foster-Nyarko E."/>
            <person name="Jarju S."/>
            <person name="Secka A."/>
            <person name="Antonio M."/>
            <person name="Oren A."/>
            <person name="Chaudhuri R.R."/>
            <person name="La Ragione R."/>
            <person name="Hildebrand F."/>
            <person name="Pallen M.J."/>
        </authorList>
    </citation>
    <scope>NUCLEOTIDE SEQUENCE</scope>
    <source>
        <strain evidence="8">10669</strain>
    </source>
</reference>
<evidence type="ECO:0000256" key="1">
    <source>
        <dbReference type="ARBA" id="ARBA00001933"/>
    </source>
</evidence>
<dbReference type="SUPFAM" id="SSF53383">
    <property type="entry name" value="PLP-dependent transferases"/>
    <property type="match status" value="1"/>
</dbReference>
<keyword evidence="4 6" id="KW-0808">Transferase</keyword>
<dbReference type="FunFam" id="3.40.640.10:FF:000033">
    <property type="entry name" value="Aspartate aminotransferase"/>
    <property type="match status" value="1"/>
</dbReference>
<dbReference type="InterPro" id="IPR004838">
    <property type="entry name" value="NHTrfase_class1_PyrdxlP-BS"/>
</dbReference>
<dbReference type="GO" id="GO:0030170">
    <property type="term" value="F:pyridoxal phosphate binding"/>
    <property type="evidence" value="ECO:0007669"/>
    <property type="project" value="InterPro"/>
</dbReference>
<evidence type="ECO:0000256" key="5">
    <source>
        <dbReference type="ARBA" id="ARBA00022898"/>
    </source>
</evidence>
<dbReference type="EMBL" id="DVOG01000015">
    <property type="protein sequence ID" value="HIV03596.1"/>
    <property type="molecule type" value="Genomic_DNA"/>
</dbReference>
<comment type="caution">
    <text evidence="8">The sequence shown here is derived from an EMBL/GenBank/DDBJ whole genome shotgun (WGS) entry which is preliminary data.</text>
</comment>
<evidence type="ECO:0000313" key="9">
    <source>
        <dbReference type="Proteomes" id="UP000886812"/>
    </source>
</evidence>
<dbReference type="Pfam" id="PF00155">
    <property type="entry name" value="Aminotran_1_2"/>
    <property type="match status" value="1"/>
</dbReference>
<evidence type="ECO:0000259" key="7">
    <source>
        <dbReference type="Pfam" id="PF00155"/>
    </source>
</evidence>
<dbReference type="Gene3D" id="3.40.640.10">
    <property type="entry name" value="Type I PLP-dependent aspartate aminotransferase-like (Major domain)"/>
    <property type="match status" value="1"/>
</dbReference>
<proteinExistence type="inferred from homology"/>
<gene>
    <name evidence="8" type="ORF">IAC75_00385</name>
</gene>
<dbReference type="Gene3D" id="3.90.1150.10">
    <property type="entry name" value="Aspartate Aminotransferase, domain 1"/>
    <property type="match status" value="1"/>
</dbReference>
<keyword evidence="5" id="KW-0663">Pyridoxal phosphate</keyword>
<evidence type="ECO:0000256" key="2">
    <source>
        <dbReference type="ARBA" id="ARBA00007441"/>
    </source>
</evidence>
<evidence type="ECO:0000313" key="8">
    <source>
        <dbReference type="EMBL" id="HIV03596.1"/>
    </source>
</evidence>
<accession>A0A9D1T1C9</accession>
<dbReference type="GO" id="GO:0008483">
    <property type="term" value="F:transaminase activity"/>
    <property type="evidence" value="ECO:0007669"/>
    <property type="project" value="UniProtKB-KW"/>
</dbReference>
<dbReference type="PANTHER" id="PTHR46383">
    <property type="entry name" value="ASPARTATE AMINOTRANSFERASE"/>
    <property type="match status" value="1"/>
</dbReference>
<dbReference type="InterPro" id="IPR015424">
    <property type="entry name" value="PyrdxlP-dep_Trfase"/>
</dbReference>
<evidence type="ECO:0000256" key="4">
    <source>
        <dbReference type="ARBA" id="ARBA00022679"/>
    </source>
</evidence>
<feature type="domain" description="Aminotransferase class I/classII large" evidence="7">
    <location>
        <begin position="36"/>
        <end position="388"/>
    </location>
</feature>
<organism evidence="8 9">
    <name type="scientific">Candidatus Spyradosoma merdigallinarum</name>
    <dbReference type="NCBI Taxonomy" id="2840950"/>
    <lineage>
        <taxon>Bacteria</taxon>
        <taxon>Pseudomonadati</taxon>
        <taxon>Verrucomicrobiota</taxon>
        <taxon>Opitutia</taxon>
        <taxon>Opitutia incertae sedis</taxon>
        <taxon>Candidatus Spyradosoma</taxon>
    </lineage>
</organism>
<dbReference type="InterPro" id="IPR015421">
    <property type="entry name" value="PyrdxlP-dep_Trfase_major"/>
</dbReference>
<dbReference type="GO" id="GO:0006520">
    <property type="term" value="P:amino acid metabolic process"/>
    <property type="evidence" value="ECO:0007669"/>
    <property type="project" value="InterPro"/>
</dbReference>
<sequence length="398" mass="42554">MSNDSSFLSTWARSIAPSPTLAVDAKAKALKAAGKDVCGFGAGEPDFDTPKFIKDACAKALAEGKTKYVPTPGILPLRKAIAADYVSRGFRNLTEANIVLSPGGKMSCYLSIVATISPGDEAIIPAPYWVSYPEMVKLAGGVPKFISAEDTAGFKVTPEQLRAAITPKTRLFILTSPSNPTGTVYTREETEALVAVAVEHGIYVLSDEIYAHLTYDGVVASHPATFSDRAAELVITASGFAKTYAMTGWRLGTIAAPLPIAKAVSSLQSQMSSNCTSFAQFGALAVFEQPEKAAESVAEMRATFDRRRKMFLDGLNAIPGISCYRSQGAFYLFPNIKSFGLSSSDFAAKLLEEELVAVVPGIAFGAEGYMRLSYAVSDETIRKGIDRIARFCKKLRGA</sequence>
<dbReference type="PROSITE" id="PS00105">
    <property type="entry name" value="AA_TRANSFER_CLASS_1"/>
    <property type="match status" value="1"/>
</dbReference>
<name>A0A9D1T1C9_9BACT</name>
<evidence type="ECO:0000256" key="6">
    <source>
        <dbReference type="RuleBase" id="RU000481"/>
    </source>
</evidence>
<reference evidence="8" key="1">
    <citation type="submission" date="2020-10" db="EMBL/GenBank/DDBJ databases">
        <authorList>
            <person name="Gilroy R."/>
        </authorList>
    </citation>
    <scope>NUCLEOTIDE SEQUENCE</scope>
    <source>
        <strain evidence="8">10669</strain>
    </source>
</reference>